<evidence type="ECO:0000256" key="1">
    <source>
        <dbReference type="ARBA" id="ARBA00004651"/>
    </source>
</evidence>
<feature type="transmembrane region" description="Helical" evidence="7">
    <location>
        <begin position="366"/>
        <end position="388"/>
    </location>
</feature>
<keyword evidence="5 7" id="KW-0472">Membrane</keyword>
<feature type="transmembrane region" description="Helical" evidence="7">
    <location>
        <begin position="335"/>
        <end position="354"/>
    </location>
</feature>
<evidence type="ECO:0000256" key="5">
    <source>
        <dbReference type="ARBA" id="ARBA00023136"/>
    </source>
</evidence>
<dbReference type="InterPro" id="IPR051211">
    <property type="entry name" value="PG_lysyltransferase"/>
</dbReference>
<sequence>MNGATAARRPHDDGGVGAQLGHDLRRWAHEQRFALWTTFAFVVVNLCWWLWYAVQHRTLPYASMRTTLGAFDLARLMPSLVLTRSVFQLVVEALLILCMLCIAEPMMGVWRTVGASLTSAVVGIGFGLLLCAGFNTLLQDNAIIYHVPFTLSPLVLVIGALFASTAFAYQLWRRRIRLIGYTAILVVLLYGGNPGDYCMLVAAVAGQLIGRAMAGPPIEDEAWHWQYSSSSETRRILGAIGAVLALGPIVAATSRSHAGPLTGLAWVLSPGSVNTGKLASCMHGQVTSGCFRQYELMRASMTGDLIRSVLPLLVMLALAWGVYLGRRTAAVCSIVFYLASSVITVSYYLVMPFALGSSATAFSGRAIETCLVNTLVPLLYAIAIIAKLPDFSIRTKARPLRIGLIVLGATFVACAAVYLIFGLTRPGDFTPRPGLRVLLAELPGRFLPIGFLTNTRLAFMPDTPIASLVYQGVGIVFWVVFVVVAFAWLNATIDYDRKARARAEELVEHGGESMSFMTTWEGNEYWISPTGRSAVAYRVLNHIALTTTGPFGDPEEWMSDLDEFARFCRDHSWSPVFYAVHQPARDHLATLGWHSIMVGDEMVIDPQSWKTTGKKWQDVRTAINKAKREGITDEMSTYEDAPADVQTQIQEISEQWSQGKALPEMKFTLGGVEELKDPRVRILYAIDVDGVVQAVTSWLPTWRDGHIAGWTLDFMRYRPGSYNGIMEFLIARMAQRMHDWDEEHPDEKVDFISLSAAPLTGLHDASEAKPDDDTNIDGTVMLQHSLALVADLLEPAYGFRSLYNFKKKFQPSEHPVYICYPDSALLANLGIAIVRAYLPTLTFRGALGMLSTFKPKKDAAKTNAAKKEGAAKETGAEKDDAPAQQAAPAKDDRPQAPKQDTMSLKQPKQPNQQ</sequence>
<feature type="transmembrane region" description="Helical" evidence="7">
    <location>
        <begin position="305"/>
        <end position="323"/>
    </location>
</feature>
<dbReference type="PANTHER" id="PTHR34697">
    <property type="entry name" value="PHOSPHATIDYLGLYCEROL LYSYLTRANSFERASE"/>
    <property type="match status" value="1"/>
</dbReference>
<evidence type="ECO:0000256" key="7">
    <source>
        <dbReference type="SAM" id="Phobius"/>
    </source>
</evidence>
<dbReference type="InterPro" id="IPR024320">
    <property type="entry name" value="LPG_synthase_C"/>
</dbReference>
<dbReference type="GO" id="GO:0016755">
    <property type="term" value="F:aminoacyltransferase activity"/>
    <property type="evidence" value="ECO:0007669"/>
    <property type="project" value="TreeGrafter"/>
</dbReference>
<feature type="region of interest" description="Disordered" evidence="6">
    <location>
        <begin position="857"/>
        <end position="913"/>
    </location>
</feature>
<gene>
    <name evidence="9" type="ORF">CGZ88_0696</name>
</gene>
<dbReference type="PANTHER" id="PTHR34697:SF2">
    <property type="entry name" value="PHOSPHATIDYLGLYCEROL LYSYLTRANSFERASE"/>
    <property type="match status" value="1"/>
</dbReference>
<evidence type="ECO:0000256" key="4">
    <source>
        <dbReference type="ARBA" id="ARBA00022989"/>
    </source>
</evidence>
<proteinExistence type="predicted"/>
<reference evidence="9 10" key="1">
    <citation type="submission" date="2017-07" db="EMBL/GenBank/DDBJ databases">
        <title>Bifidobacterium novel species.</title>
        <authorList>
            <person name="Lugli G.A."/>
            <person name="Milani C."/>
            <person name="Duranti S."/>
            <person name="Mangifesta M."/>
        </authorList>
    </citation>
    <scope>NUCLEOTIDE SEQUENCE [LARGE SCALE GENOMIC DNA]</scope>
    <source>
        <strain evidence="10">Goo31D</strain>
    </source>
</reference>
<feature type="transmembrane region" description="Helical" evidence="7">
    <location>
        <begin position="400"/>
        <end position="421"/>
    </location>
</feature>
<evidence type="ECO:0000313" key="9">
    <source>
        <dbReference type="EMBL" id="PLS28534.1"/>
    </source>
</evidence>
<protein>
    <submittedName>
        <fullName evidence="9">Lysyl-tRNA synthetase</fullName>
    </submittedName>
</protein>
<name>A0A2N5J2U4_9BIFI</name>
<accession>A0A2N5J2U4</accession>
<dbReference type="RefSeq" id="WP_081663869.1">
    <property type="nucleotide sequence ID" value="NZ_NMYC01000001.1"/>
</dbReference>
<dbReference type="EMBL" id="NMYC01000001">
    <property type="protein sequence ID" value="PLS28534.1"/>
    <property type="molecule type" value="Genomic_DNA"/>
</dbReference>
<comment type="caution">
    <text evidence="9">The sequence shown here is derived from an EMBL/GenBank/DDBJ whole genome shotgun (WGS) entry which is preliminary data.</text>
</comment>
<dbReference type="OrthoDB" id="594838at2"/>
<keyword evidence="9" id="KW-0030">Aminoacyl-tRNA synthetase</keyword>
<feature type="transmembrane region" description="Helical" evidence="7">
    <location>
        <begin position="33"/>
        <end position="54"/>
    </location>
</feature>
<keyword evidence="4 7" id="KW-1133">Transmembrane helix</keyword>
<dbReference type="GO" id="GO:0005886">
    <property type="term" value="C:plasma membrane"/>
    <property type="evidence" value="ECO:0007669"/>
    <property type="project" value="UniProtKB-SubCell"/>
</dbReference>
<evidence type="ECO:0000256" key="2">
    <source>
        <dbReference type="ARBA" id="ARBA00022475"/>
    </source>
</evidence>
<feature type="transmembrane region" description="Helical" evidence="7">
    <location>
        <begin position="115"/>
        <end position="137"/>
    </location>
</feature>
<keyword evidence="9" id="KW-0436">Ligase</keyword>
<evidence type="ECO:0000313" key="10">
    <source>
        <dbReference type="Proteomes" id="UP000234935"/>
    </source>
</evidence>
<feature type="compositionally biased region" description="Polar residues" evidence="6">
    <location>
        <begin position="900"/>
        <end position="913"/>
    </location>
</feature>
<feature type="transmembrane region" description="Helical" evidence="7">
    <location>
        <begin position="85"/>
        <end position="103"/>
    </location>
</feature>
<dbReference type="Pfam" id="PF09924">
    <property type="entry name" value="LPG_synthase_C"/>
    <property type="match status" value="1"/>
</dbReference>
<evidence type="ECO:0000256" key="3">
    <source>
        <dbReference type="ARBA" id="ARBA00022692"/>
    </source>
</evidence>
<evidence type="ECO:0000259" key="8">
    <source>
        <dbReference type="Pfam" id="PF09924"/>
    </source>
</evidence>
<dbReference type="GO" id="GO:0055091">
    <property type="term" value="P:phospholipid homeostasis"/>
    <property type="evidence" value="ECO:0007669"/>
    <property type="project" value="TreeGrafter"/>
</dbReference>
<feature type="transmembrane region" description="Helical" evidence="7">
    <location>
        <begin position="143"/>
        <end position="163"/>
    </location>
</feature>
<organism evidence="9 10">
    <name type="scientific">Bifidobacterium anseris</name>
    <dbReference type="NCBI Taxonomy" id="2020963"/>
    <lineage>
        <taxon>Bacteria</taxon>
        <taxon>Bacillati</taxon>
        <taxon>Actinomycetota</taxon>
        <taxon>Actinomycetes</taxon>
        <taxon>Bifidobacteriales</taxon>
        <taxon>Bifidobacteriaceae</taxon>
        <taxon>Bifidobacterium</taxon>
    </lineage>
</organism>
<evidence type="ECO:0000256" key="6">
    <source>
        <dbReference type="SAM" id="MobiDB-lite"/>
    </source>
</evidence>
<comment type="subcellular location">
    <subcellularLocation>
        <location evidence="1">Cell membrane</location>
        <topology evidence="1">Multi-pass membrane protein</topology>
    </subcellularLocation>
</comment>
<dbReference type="GO" id="GO:0004812">
    <property type="term" value="F:aminoacyl-tRNA ligase activity"/>
    <property type="evidence" value="ECO:0007669"/>
    <property type="project" value="UniProtKB-KW"/>
</dbReference>
<dbReference type="AlphaFoldDB" id="A0A2N5J2U4"/>
<keyword evidence="2" id="KW-1003">Cell membrane</keyword>
<feature type="transmembrane region" description="Helical" evidence="7">
    <location>
        <begin position="468"/>
        <end position="489"/>
    </location>
</feature>
<dbReference type="Proteomes" id="UP000234935">
    <property type="component" value="Unassembled WGS sequence"/>
</dbReference>
<feature type="domain" description="Phosphatidylglycerol lysyltransferase C-terminal" evidence="8">
    <location>
        <begin position="507"/>
        <end position="820"/>
    </location>
</feature>
<keyword evidence="3 7" id="KW-0812">Transmembrane</keyword>
<feature type="compositionally biased region" description="Basic and acidic residues" evidence="6">
    <location>
        <begin position="857"/>
        <end position="881"/>
    </location>
</feature>
<keyword evidence="10" id="KW-1185">Reference proteome</keyword>